<dbReference type="Proteomes" id="UP000198876">
    <property type="component" value="Unassembled WGS sequence"/>
</dbReference>
<evidence type="ECO:0000313" key="4">
    <source>
        <dbReference type="EMBL" id="SFF80407.1"/>
    </source>
</evidence>
<evidence type="ECO:0000259" key="2">
    <source>
        <dbReference type="Pfam" id="PF25253"/>
    </source>
</evidence>
<sequence>MLLVVTYSRAARETLRNACRTHEDAVVRRFGRAALFEETEFGAFLTCRLREKHGHDVQIERTEPFNEFAAVPDGVREAAEAYEAREKTSTPYDKFAAGTDHPDPAAMRTRDL</sequence>
<accession>A0A1I2LSQ4</accession>
<feature type="compositionally biased region" description="Basic and acidic residues" evidence="1">
    <location>
        <begin position="100"/>
        <end position="112"/>
    </location>
</feature>
<dbReference type="Pfam" id="PF26293">
    <property type="entry name" value="DUF7855_C"/>
    <property type="match status" value="1"/>
</dbReference>
<dbReference type="RefSeq" id="WP_092887536.1">
    <property type="nucleotide sequence ID" value="NZ_FOOQ01000001.1"/>
</dbReference>
<proteinExistence type="predicted"/>
<dbReference type="InterPro" id="IPR057177">
    <property type="entry name" value="DUF7855_N"/>
</dbReference>
<reference evidence="5" key="1">
    <citation type="submission" date="2016-10" db="EMBL/GenBank/DDBJ databases">
        <authorList>
            <person name="Varghese N."/>
            <person name="Submissions S."/>
        </authorList>
    </citation>
    <scope>NUCLEOTIDE SEQUENCE [LARGE SCALE GENOMIC DNA]</scope>
    <source>
        <strain evidence="5">CGMCC 1.7739</strain>
    </source>
</reference>
<feature type="domain" description="DUF7855" evidence="2">
    <location>
        <begin position="1"/>
        <end position="64"/>
    </location>
</feature>
<evidence type="ECO:0000313" key="5">
    <source>
        <dbReference type="Proteomes" id="UP000198876"/>
    </source>
</evidence>
<dbReference type="AlphaFoldDB" id="A0A1I2LSQ4"/>
<dbReference type="EMBL" id="FOOQ01000001">
    <property type="protein sequence ID" value="SFF80407.1"/>
    <property type="molecule type" value="Genomic_DNA"/>
</dbReference>
<keyword evidence="5" id="KW-1185">Reference proteome</keyword>
<dbReference type="STRING" id="553467.SAMN04488063_0348"/>
<gene>
    <name evidence="4" type="ORF">SAMN04488063_0348</name>
</gene>
<dbReference type="OrthoDB" id="269514at2157"/>
<name>A0A1I2LSQ4_9EURY</name>
<evidence type="ECO:0000256" key="1">
    <source>
        <dbReference type="SAM" id="MobiDB-lite"/>
    </source>
</evidence>
<dbReference type="InterPro" id="IPR058577">
    <property type="entry name" value="DUF7855_C"/>
</dbReference>
<feature type="region of interest" description="Disordered" evidence="1">
    <location>
        <begin position="80"/>
        <end position="112"/>
    </location>
</feature>
<evidence type="ECO:0000259" key="3">
    <source>
        <dbReference type="Pfam" id="PF26293"/>
    </source>
</evidence>
<feature type="domain" description="DUF7855" evidence="3">
    <location>
        <begin position="66"/>
        <end position="112"/>
    </location>
</feature>
<protein>
    <submittedName>
        <fullName evidence="4">Uncharacterized protein</fullName>
    </submittedName>
</protein>
<dbReference type="Pfam" id="PF25253">
    <property type="entry name" value="DUF7855"/>
    <property type="match status" value="1"/>
</dbReference>
<organism evidence="4 5">
    <name type="scientific">Halopelagius inordinatus</name>
    <dbReference type="NCBI Taxonomy" id="553467"/>
    <lineage>
        <taxon>Archaea</taxon>
        <taxon>Methanobacteriati</taxon>
        <taxon>Methanobacteriota</taxon>
        <taxon>Stenosarchaea group</taxon>
        <taxon>Halobacteria</taxon>
        <taxon>Halobacteriales</taxon>
        <taxon>Haloferacaceae</taxon>
    </lineage>
</organism>